<comment type="caution">
    <text evidence="1">The sequence shown here is derived from an EMBL/GenBank/DDBJ whole genome shotgun (WGS) entry which is preliminary data.</text>
</comment>
<protein>
    <submittedName>
        <fullName evidence="1">Uncharacterized protein</fullName>
    </submittedName>
</protein>
<dbReference type="PANTHER" id="PTHR34208:SF5">
    <property type="entry name" value="OS01G0144000 PROTEIN"/>
    <property type="match status" value="1"/>
</dbReference>
<dbReference type="GO" id="GO:0045488">
    <property type="term" value="P:pectin metabolic process"/>
    <property type="evidence" value="ECO:0007669"/>
    <property type="project" value="InterPro"/>
</dbReference>
<accession>A0A438KQH2</accession>
<organism evidence="1 2">
    <name type="scientific">Vitis vinifera</name>
    <name type="common">Grape</name>
    <dbReference type="NCBI Taxonomy" id="29760"/>
    <lineage>
        <taxon>Eukaryota</taxon>
        <taxon>Viridiplantae</taxon>
        <taxon>Streptophyta</taxon>
        <taxon>Embryophyta</taxon>
        <taxon>Tracheophyta</taxon>
        <taxon>Spermatophyta</taxon>
        <taxon>Magnoliopsida</taxon>
        <taxon>eudicotyledons</taxon>
        <taxon>Gunneridae</taxon>
        <taxon>Pentapetalae</taxon>
        <taxon>rosids</taxon>
        <taxon>Vitales</taxon>
        <taxon>Vitaceae</taxon>
        <taxon>Viteae</taxon>
        <taxon>Vitis</taxon>
    </lineage>
</organism>
<sequence length="91" mass="10525">MSNLSNLPIDVMISYCTLSARSSLVNRKLKLQELSKFGRPAKMRSSSWWIRYFVQTSLEENEAAIKKFDQLQPRSLTSQHARCFTSTHTID</sequence>
<dbReference type="PANTHER" id="PTHR34208">
    <property type="entry name" value="S-ADENOSYL-L-METHIONINE-DEPENDENT METHYLTRANSFERASE-RELATED"/>
    <property type="match status" value="1"/>
</dbReference>
<dbReference type="GO" id="GO:0008168">
    <property type="term" value="F:methyltransferase activity"/>
    <property type="evidence" value="ECO:0007669"/>
    <property type="project" value="InterPro"/>
</dbReference>
<evidence type="ECO:0000313" key="2">
    <source>
        <dbReference type="Proteomes" id="UP000288805"/>
    </source>
</evidence>
<proteinExistence type="predicted"/>
<dbReference type="AlphaFoldDB" id="A0A438KQH2"/>
<dbReference type="InterPro" id="IPR044689">
    <property type="entry name" value="CGR2/3"/>
</dbReference>
<evidence type="ECO:0000313" key="1">
    <source>
        <dbReference type="EMBL" id="RVX23449.1"/>
    </source>
</evidence>
<reference evidence="1 2" key="1">
    <citation type="journal article" date="2018" name="PLoS Genet.">
        <title>Population sequencing reveals clonal diversity and ancestral inbreeding in the grapevine cultivar Chardonnay.</title>
        <authorList>
            <person name="Roach M.J."/>
            <person name="Johnson D.L."/>
            <person name="Bohlmann J."/>
            <person name="van Vuuren H.J."/>
            <person name="Jones S.J."/>
            <person name="Pretorius I.S."/>
            <person name="Schmidt S.A."/>
            <person name="Borneman A.R."/>
        </authorList>
    </citation>
    <scope>NUCLEOTIDE SEQUENCE [LARGE SCALE GENOMIC DNA]</scope>
    <source>
        <strain evidence="2">cv. Chardonnay</strain>
        <tissue evidence="1">Leaf</tissue>
    </source>
</reference>
<name>A0A438KQH2_VITVI</name>
<gene>
    <name evidence="1" type="primary">VvCHDp000007_4</name>
    <name evidence="1" type="ORF">CK203_000716</name>
</gene>
<dbReference type="Proteomes" id="UP000288805">
    <property type="component" value="Unassembled WGS sequence"/>
</dbReference>
<dbReference type="EMBL" id="QGNW01000001">
    <property type="protein sequence ID" value="RVX23449.1"/>
    <property type="molecule type" value="Genomic_DNA"/>
</dbReference>